<sequence>MKGFRTLMLQDLPHVLPPKGFQNRLVSNHQSPSSQLHTSPSSGRFWSFFEFPAKEEPCRDVKKSPSSKDVVSTTLASSNELDGASNPASTTMTTTVALNPNEYGYHLDLRSTPMSWLKVHKPLNQENLMSLLDGNPVPKTLKWKLKGYKTLRNEQAGDFAFVPGGKSCDFDILSRNEFEELVPLSNYPNKVASKGKTVSSKTGDSGSLRSTPKIIESMEKTNHAKELEGVKIDAAENEARKQIVSHDLNDKAEFRANQEVFATPTQGTISATKVEDVKFLPISKSEVSTSQVKLRTQPSARYSSEPPKKIPKPSAPVFKQSKEKSPMVDATEEASSMEARKEMEASESIAKPSPPTYQQVEENATSEWSSMENQSTAPISEPAQTKTNRMETRELPPKVPRSKAADELQSSTYFAPRPYKRSNSTTFRREPIKLDNKLDYESIIGIPVKSQELKITSPNEGQQGKTSPCAATQAKLQGGTGSGAPQSYRAGPLGGSGSSMGSSGGGSRKPPSSLPPFTTRRSSSNNSCLSKKLESLSGPRRTTNSKNSRSNISTSSANPARKSRENEDRKCSRNRNSRRKCEKERPKCKKESKKICKRYCCPALQTPTDCDYSKFQCPKDKCKNAVKKNERKIDPTCMPPEEEAQEHGREICTKPHRRKDDNKSCKRERKCNRERRDHSCNRERSCDRQQKRRSCQRERQDCSQNEQGGREICTKPRRRDSCKRQRKCDDRDCGKRSAKCTGRRNYTQSAYSNPSRSTKNIKRCSSLPAFAVPLIGVRSNGETKQNWFGSPSVDRFYGKKAKSSSSCKDTKSDTKCGRPPTKCQTKKPSCGAKKEDPCKTYRGGSGAEDSCKKVRPSCDMKKKEDPCKKVRPSCDTKKKEDPCKKVHSSCDTKKKEDPCKKYRGGSDAKKEDPCKKVHSKCDTKKKEDPCKKYRGGSDAKEDPCKKVHTSCEKKKEDPCKKVSKTSCAAPPKKVDPCKTASRTSCSHTPRQQDPCKTGSKASCTHTPRKQEPCKTARTSTCSHTPRKQEPCTTGSKSSCSYTPKKQEPCGKSKTEDHCSKKREQICQDRKKASCTTQSSQAESIKERTERERKEMEECKKGITDIKKKKKEEEKKAAPGLERVISPCKQMTNKDSSADKKFAKIELPFSNSVSNASVWQDGNKLLNVPFDRSYSTARISNSDGELDVERSLSGLTTKFSNSNDNDKFELEEIPSVIVVENEDEVPEDNSRSSWFLSWFNANQY</sequence>
<feature type="compositionally biased region" description="Basic and acidic residues" evidence="1">
    <location>
        <begin position="1083"/>
        <end position="1116"/>
    </location>
</feature>
<evidence type="ECO:0000256" key="1">
    <source>
        <dbReference type="SAM" id="MobiDB-lite"/>
    </source>
</evidence>
<name>A0ABP1P931_XYLVO</name>
<protein>
    <submittedName>
        <fullName evidence="2">Uncharacterized protein</fullName>
    </submittedName>
</protein>
<feature type="compositionally biased region" description="Basic and acidic residues" evidence="1">
    <location>
        <begin position="849"/>
        <end position="960"/>
    </location>
</feature>
<comment type="caution">
    <text evidence="2">The sequence shown here is derived from an EMBL/GenBank/DDBJ whole genome shotgun (WGS) entry which is preliminary data.</text>
</comment>
<feature type="compositionally biased region" description="Low complexity" evidence="1">
    <location>
        <begin position="522"/>
        <end position="556"/>
    </location>
</feature>
<feature type="compositionally biased region" description="Basic and acidic residues" evidence="1">
    <location>
        <begin position="645"/>
        <end position="665"/>
    </location>
</feature>
<feature type="compositionally biased region" description="Polar residues" evidence="1">
    <location>
        <begin position="1030"/>
        <end position="1043"/>
    </location>
</feature>
<keyword evidence="3" id="KW-1185">Reference proteome</keyword>
<feature type="compositionally biased region" description="Polar residues" evidence="1">
    <location>
        <begin position="453"/>
        <end position="470"/>
    </location>
</feature>
<organism evidence="2 3">
    <name type="scientific">Xylocopa violacea</name>
    <name type="common">Violet carpenter bee</name>
    <name type="synonym">Apis violacea</name>
    <dbReference type="NCBI Taxonomy" id="135666"/>
    <lineage>
        <taxon>Eukaryota</taxon>
        <taxon>Metazoa</taxon>
        <taxon>Ecdysozoa</taxon>
        <taxon>Arthropoda</taxon>
        <taxon>Hexapoda</taxon>
        <taxon>Insecta</taxon>
        <taxon>Pterygota</taxon>
        <taxon>Neoptera</taxon>
        <taxon>Endopterygota</taxon>
        <taxon>Hymenoptera</taxon>
        <taxon>Apocrita</taxon>
        <taxon>Aculeata</taxon>
        <taxon>Apoidea</taxon>
        <taxon>Anthophila</taxon>
        <taxon>Apidae</taxon>
        <taxon>Xylocopa</taxon>
        <taxon>Xylocopa</taxon>
    </lineage>
</organism>
<feature type="region of interest" description="Disordered" evidence="1">
    <location>
        <begin position="285"/>
        <end position="430"/>
    </location>
</feature>
<evidence type="ECO:0000313" key="3">
    <source>
        <dbReference type="Proteomes" id="UP001642520"/>
    </source>
</evidence>
<evidence type="ECO:0000313" key="2">
    <source>
        <dbReference type="EMBL" id="CAL7949759.1"/>
    </source>
</evidence>
<reference evidence="2 3" key="1">
    <citation type="submission" date="2024-08" db="EMBL/GenBank/DDBJ databases">
        <authorList>
            <person name="Will J Nash"/>
            <person name="Angela Man"/>
            <person name="Seanna McTaggart"/>
            <person name="Kendall Baker"/>
            <person name="Tom Barker"/>
            <person name="Leah Catchpole"/>
            <person name="Alex Durrant"/>
            <person name="Karim Gharbi"/>
            <person name="Naomi Irish"/>
            <person name="Gemy Kaithakottil"/>
            <person name="Debby Ku"/>
            <person name="Aaliyah Providence"/>
            <person name="Felix Shaw"/>
            <person name="David Swarbreck"/>
            <person name="Chris Watkins"/>
            <person name="Ann M. McCartney"/>
            <person name="Giulio Formenti"/>
            <person name="Alice Mouton"/>
            <person name="Noel Vella"/>
            <person name="Bjorn M von Reumont"/>
            <person name="Adriana Vella"/>
            <person name="Wilfried Haerty"/>
        </authorList>
    </citation>
    <scope>NUCLEOTIDE SEQUENCE [LARGE SCALE GENOMIC DNA]</scope>
</reference>
<feature type="compositionally biased region" description="Polar residues" evidence="1">
    <location>
        <begin position="980"/>
        <end position="991"/>
    </location>
</feature>
<accession>A0ABP1P931</accession>
<dbReference type="Proteomes" id="UP001642520">
    <property type="component" value="Unassembled WGS sequence"/>
</dbReference>
<feature type="region of interest" description="Disordered" evidence="1">
    <location>
        <begin position="786"/>
        <end position="1134"/>
    </location>
</feature>
<proteinExistence type="predicted"/>
<feature type="compositionally biased region" description="Polar residues" evidence="1">
    <location>
        <begin position="285"/>
        <end position="302"/>
    </location>
</feature>
<feature type="region of interest" description="Disordered" evidence="1">
    <location>
        <begin position="447"/>
        <end position="593"/>
    </location>
</feature>
<feature type="region of interest" description="Disordered" evidence="1">
    <location>
        <begin position="58"/>
        <end position="91"/>
    </location>
</feature>
<gene>
    <name evidence="2" type="ORF">XYLVIOL_LOCUS9576</name>
</gene>
<dbReference type="EMBL" id="CAXAJV020001300">
    <property type="protein sequence ID" value="CAL7949759.1"/>
    <property type="molecule type" value="Genomic_DNA"/>
</dbReference>
<feature type="compositionally biased region" description="Basic and acidic residues" evidence="1">
    <location>
        <begin position="562"/>
        <end position="571"/>
    </location>
</feature>
<feature type="compositionally biased region" description="Polar residues" evidence="1">
    <location>
        <begin position="73"/>
        <end position="91"/>
    </location>
</feature>
<feature type="compositionally biased region" description="Basic and acidic residues" evidence="1">
    <location>
        <begin position="1044"/>
        <end position="1071"/>
    </location>
</feature>
<feature type="region of interest" description="Disordered" evidence="1">
    <location>
        <begin position="633"/>
        <end position="676"/>
    </location>
</feature>
<feature type="compositionally biased region" description="Polar residues" evidence="1">
    <location>
        <begin position="356"/>
        <end position="387"/>
    </location>
</feature>
<feature type="compositionally biased region" description="Gly residues" evidence="1">
    <location>
        <begin position="492"/>
        <end position="507"/>
    </location>
</feature>